<dbReference type="Proteomes" id="UP000044841">
    <property type="component" value="Unassembled WGS sequence"/>
</dbReference>
<evidence type="ECO:0000313" key="3">
    <source>
        <dbReference type="EMBL" id="CUA69576.1"/>
    </source>
</evidence>
<keyword evidence="2" id="KW-0472">Membrane</keyword>
<organism evidence="3 4">
    <name type="scientific">Rhizoctonia solani</name>
    <dbReference type="NCBI Taxonomy" id="456999"/>
    <lineage>
        <taxon>Eukaryota</taxon>
        <taxon>Fungi</taxon>
        <taxon>Dikarya</taxon>
        <taxon>Basidiomycota</taxon>
        <taxon>Agaricomycotina</taxon>
        <taxon>Agaricomycetes</taxon>
        <taxon>Cantharellales</taxon>
        <taxon>Ceratobasidiaceae</taxon>
        <taxon>Rhizoctonia</taxon>
    </lineage>
</organism>
<feature type="transmembrane region" description="Helical" evidence="2">
    <location>
        <begin position="38"/>
        <end position="59"/>
    </location>
</feature>
<feature type="region of interest" description="Disordered" evidence="1">
    <location>
        <begin position="382"/>
        <end position="418"/>
    </location>
</feature>
<feature type="transmembrane region" description="Helical" evidence="2">
    <location>
        <begin position="90"/>
        <end position="108"/>
    </location>
</feature>
<dbReference type="PANTHER" id="PTHR36424:SF1">
    <property type="entry name" value="LOW AFFINITY K(+) TRANSPORTER 1-RELATED"/>
    <property type="match status" value="1"/>
</dbReference>
<keyword evidence="2" id="KW-1133">Transmembrane helix</keyword>
<evidence type="ECO:0000256" key="1">
    <source>
        <dbReference type="SAM" id="MobiDB-lite"/>
    </source>
</evidence>
<feature type="transmembrane region" description="Helical" evidence="2">
    <location>
        <begin position="211"/>
        <end position="240"/>
    </location>
</feature>
<dbReference type="InterPro" id="IPR031606">
    <property type="entry name" value="Kch1/2"/>
</dbReference>
<evidence type="ECO:0000256" key="2">
    <source>
        <dbReference type="SAM" id="Phobius"/>
    </source>
</evidence>
<feature type="region of interest" description="Disordered" evidence="1">
    <location>
        <begin position="436"/>
        <end position="487"/>
    </location>
</feature>
<feature type="compositionally biased region" description="Basic and acidic residues" evidence="1">
    <location>
        <begin position="471"/>
        <end position="481"/>
    </location>
</feature>
<keyword evidence="2" id="KW-0812">Transmembrane</keyword>
<dbReference type="Pfam" id="PF16944">
    <property type="entry name" value="KCH"/>
    <property type="match status" value="1"/>
</dbReference>
<reference evidence="3 4" key="1">
    <citation type="submission" date="2015-07" db="EMBL/GenBank/DDBJ databases">
        <authorList>
            <person name="Noorani M."/>
        </authorList>
    </citation>
    <scope>NUCLEOTIDE SEQUENCE [LARGE SCALE GENOMIC DNA]</scope>
    <source>
        <strain evidence="3">BBA 69670</strain>
    </source>
</reference>
<gene>
    <name evidence="3" type="ORF">RSOLAG22IIIB_08583</name>
</gene>
<sequence length="487" mass="55125">MCFSGGNWKREVVQDHKFDFIDTRDYHSKSFGVRVRYIFLYVLVVKSFLVYMSDIFTAVTMLSSNGWTNQIYAKCGNDCAVDIQFDVAKWIFVGCILFSFLLLAYEAYKAKKIIASRDISYAFTNVMANTYYSLRSYDHYCFFCQIENSTKKKDDFAFFIFFTFKGWKRLLLADGPRQSINALILYSFWRVNDQSWDPEVYINSQDLLTSALFLAMLFTVVVFASSVLLLIVAAVCYVPLLCYIQGNLKEYCCHKVDKRIAELIKRKNKLRLRRQAQLARKEAAGDFSHLKDKNGQIVAPTQPTLPDIDIDDELTPNPPVRRGLQPPYAGGDQYWGQEPKGVDAYSMHSGYTPSQPPYYHTSFNGRPDSYYDGASDYGSTAHLAPGYGQVPPVPMGDPRVQPPGSAVGQTFYGNDPRYAYPEQYHQDQYLQNQAPQYQAGDRRSHGSGLAYDEPDGKGSLPDSSQGGLPSYDRRGGKEDGRGGGYAM</sequence>
<dbReference type="GO" id="GO:0005886">
    <property type="term" value="C:plasma membrane"/>
    <property type="evidence" value="ECO:0007669"/>
    <property type="project" value="InterPro"/>
</dbReference>
<accession>A0A0K6FTK5</accession>
<proteinExistence type="predicted"/>
<protein>
    <submittedName>
        <fullName evidence="3">Putative vacuolar membrane protein YJR054W [Saccharomyces cerevisiae S288c]</fullName>
    </submittedName>
</protein>
<dbReference type="PANTHER" id="PTHR36424">
    <property type="entry name" value="PHEROMONE-REGULATED MEMBRANE PROTEIN 6"/>
    <property type="match status" value="1"/>
</dbReference>
<dbReference type="EMBL" id="CYGV01000868">
    <property type="protein sequence ID" value="CUA69576.1"/>
    <property type="molecule type" value="Genomic_DNA"/>
</dbReference>
<name>A0A0K6FTK5_9AGAM</name>
<keyword evidence="4" id="KW-1185">Reference proteome</keyword>
<dbReference type="AlphaFoldDB" id="A0A0K6FTK5"/>
<evidence type="ECO:0000313" key="4">
    <source>
        <dbReference type="Proteomes" id="UP000044841"/>
    </source>
</evidence>
<dbReference type="GO" id="GO:0015079">
    <property type="term" value="F:potassium ion transmembrane transporter activity"/>
    <property type="evidence" value="ECO:0007669"/>
    <property type="project" value="InterPro"/>
</dbReference>